<evidence type="ECO:0000313" key="25">
    <source>
        <dbReference type="RefSeq" id="XP_022718160.1"/>
    </source>
</evidence>
<evidence type="ECO:0000256" key="21">
    <source>
        <dbReference type="ARBA" id="ARBA00048679"/>
    </source>
</evidence>
<dbReference type="Gene3D" id="3.30.200.20">
    <property type="entry name" value="Phosphorylase Kinase, domain 1"/>
    <property type="match status" value="1"/>
</dbReference>
<dbReference type="FunFam" id="3.80.10.10:FF:000095">
    <property type="entry name" value="LRR receptor-like serine/threonine-protein kinase GSO1"/>
    <property type="match status" value="2"/>
</dbReference>
<keyword evidence="6" id="KW-0723">Serine/threonine-protein kinase</keyword>
<dbReference type="InterPro" id="IPR001245">
    <property type="entry name" value="Ser-Thr/Tyr_kinase_cat_dom"/>
</dbReference>
<keyword evidence="12" id="KW-0677">Repeat</keyword>
<organism evidence="24 25">
    <name type="scientific">Durio zibethinus</name>
    <name type="common">Durian</name>
    <dbReference type="NCBI Taxonomy" id="66656"/>
    <lineage>
        <taxon>Eukaryota</taxon>
        <taxon>Viridiplantae</taxon>
        <taxon>Streptophyta</taxon>
        <taxon>Embryophyta</taxon>
        <taxon>Tracheophyta</taxon>
        <taxon>Spermatophyta</taxon>
        <taxon>Magnoliopsida</taxon>
        <taxon>eudicotyledons</taxon>
        <taxon>Gunneridae</taxon>
        <taxon>Pentapetalae</taxon>
        <taxon>rosids</taxon>
        <taxon>malvids</taxon>
        <taxon>Malvales</taxon>
        <taxon>Malvaceae</taxon>
        <taxon>Helicteroideae</taxon>
        <taxon>Durio</taxon>
    </lineage>
</organism>
<evidence type="ECO:0000256" key="2">
    <source>
        <dbReference type="ARBA" id="ARBA00004479"/>
    </source>
</evidence>
<dbReference type="Gene3D" id="3.80.10.10">
    <property type="entry name" value="Ribonuclease Inhibitor"/>
    <property type="match status" value="4"/>
</dbReference>
<evidence type="ECO:0000256" key="6">
    <source>
        <dbReference type="ARBA" id="ARBA00022527"/>
    </source>
</evidence>
<comment type="catalytic activity">
    <reaction evidence="20">
        <text>L-threonyl-[protein] + ATP = O-phospho-L-threonyl-[protein] + ADP + H(+)</text>
        <dbReference type="Rhea" id="RHEA:46608"/>
        <dbReference type="Rhea" id="RHEA-COMP:11060"/>
        <dbReference type="Rhea" id="RHEA-COMP:11605"/>
        <dbReference type="ChEBI" id="CHEBI:15378"/>
        <dbReference type="ChEBI" id="CHEBI:30013"/>
        <dbReference type="ChEBI" id="CHEBI:30616"/>
        <dbReference type="ChEBI" id="CHEBI:61977"/>
        <dbReference type="ChEBI" id="CHEBI:456216"/>
        <dbReference type="EC" id="2.7.11.1"/>
    </reaction>
</comment>
<dbReference type="InterPro" id="IPR011009">
    <property type="entry name" value="Kinase-like_dom_sf"/>
</dbReference>
<evidence type="ECO:0000256" key="5">
    <source>
        <dbReference type="ARBA" id="ARBA00022475"/>
    </source>
</evidence>
<dbReference type="InterPro" id="IPR032675">
    <property type="entry name" value="LRR_dom_sf"/>
</dbReference>
<dbReference type="FunFam" id="3.30.200.20:FF:000661">
    <property type="entry name" value="Serine-threonine protein kinase plant-type"/>
    <property type="match status" value="1"/>
</dbReference>
<dbReference type="GO" id="GO:0033612">
    <property type="term" value="F:receptor serine/threonine kinase binding"/>
    <property type="evidence" value="ECO:0007669"/>
    <property type="project" value="TreeGrafter"/>
</dbReference>
<evidence type="ECO:0000256" key="14">
    <source>
        <dbReference type="ARBA" id="ARBA00022777"/>
    </source>
</evidence>
<evidence type="ECO:0000256" key="20">
    <source>
        <dbReference type="ARBA" id="ARBA00047899"/>
    </source>
</evidence>
<dbReference type="Pfam" id="PF13855">
    <property type="entry name" value="LRR_8"/>
    <property type="match status" value="4"/>
</dbReference>
<dbReference type="OrthoDB" id="676979at2759"/>
<evidence type="ECO:0000256" key="11">
    <source>
        <dbReference type="ARBA" id="ARBA00022729"/>
    </source>
</evidence>
<keyword evidence="9" id="KW-0808">Transferase</keyword>
<keyword evidence="11" id="KW-0732">Signal</keyword>
<keyword evidence="16" id="KW-1133">Transmembrane helix</keyword>
<dbReference type="GeneID" id="111276676"/>
<comment type="catalytic activity">
    <reaction evidence="21">
        <text>L-seryl-[protein] + ATP = O-phospho-L-seryl-[protein] + ADP + H(+)</text>
        <dbReference type="Rhea" id="RHEA:17989"/>
        <dbReference type="Rhea" id="RHEA-COMP:9863"/>
        <dbReference type="Rhea" id="RHEA-COMP:11604"/>
        <dbReference type="ChEBI" id="CHEBI:15378"/>
        <dbReference type="ChEBI" id="CHEBI:29999"/>
        <dbReference type="ChEBI" id="CHEBI:30616"/>
        <dbReference type="ChEBI" id="CHEBI:83421"/>
        <dbReference type="ChEBI" id="CHEBI:456216"/>
        <dbReference type="EC" id="2.7.11.1"/>
    </reaction>
</comment>
<dbReference type="FunFam" id="1.10.510.10:FF:000358">
    <property type="entry name" value="Putative leucine-rich repeat receptor-like serine/threonine-protein kinase"/>
    <property type="match status" value="1"/>
</dbReference>
<protein>
    <recommendedName>
        <fullName evidence="4">non-specific serine/threonine protein kinase</fullName>
        <ecNumber evidence="4">2.7.11.1</ecNumber>
    </recommendedName>
</protein>
<dbReference type="InterPro" id="IPR003591">
    <property type="entry name" value="Leu-rich_rpt_typical-subtyp"/>
</dbReference>
<evidence type="ECO:0000256" key="7">
    <source>
        <dbReference type="ARBA" id="ARBA00022553"/>
    </source>
</evidence>
<dbReference type="PANTHER" id="PTHR48056">
    <property type="entry name" value="LRR RECEPTOR-LIKE SERINE/THREONINE-PROTEIN KINASE-RELATED"/>
    <property type="match status" value="1"/>
</dbReference>
<dbReference type="InterPro" id="IPR000719">
    <property type="entry name" value="Prot_kinase_dom"/>
</dbReference>
<evidence type="ECO:0000256" key="1">
    <source>
        <dbReference type="ARBA" id="ARBA00004162"/>
    </source>
</evidence>
<dbReference type="SUPFAM" id="SSF56112">
    <property type="entry name" value="Protein kinase-like (PK-like)"/>
    <property type="match status" value="1"/>
</dbReference>
<dbReference type="KEGG" id="dzi:111276676"/>
<evidence type="ECO:0000313" key="24">
    <source>
        <dbReference type="Proteomes" id="UP000515121"/>
    </source>
</evidence>
<dbReference type="Pfam" id="PF00560">
    <property type="entry name" value="LRR_1"/>
    <property type="match status" value="1"/>
</dbReference>
<keyword evidence="10" id="KW-0812">Transmembrane</keyword>
<dbReference type="InterPro" id="IPR001611">
    <property type="entry name" value="Leu-rich_rpt"/>
</dbReference>
<dbReference type="PANTHER" id="PTHR48056:SF73">
    <property type="entry name" value="LRR RECEPTOR-LIKE SERINE_THREONINE-PROTEIN KINASE EFR"/>
    <property type="match status" value="1"/>
</dbReference>
<dbReference type="InterPro" id="IPR017441">
    <property type="entry name" value="Protein_kinase_ATP_BS"/>
</dbReference>
<dbReference type="FunFam" id="3.80.10.10:FF:000101">
    <property type="entry name" value="LRR receptor-like serine/threonine-protein kinase ERECTA"/>
    <property type="match status" value="1"/>
</dbReference>
<keyword evidence="14" id="KW-0418">Kinase</keyword>
<dbReference type="SMART" id="SM00369">
    <property type="entry name" value="LRR_TYP"/>
    <property type="match status" value="13"/>
</dbReference>
<reference evidence="25" key="1">
    <citation type="submission" date="2025-08" db="UniProtKB">
        <authorList>
            <consortium name="RefSeq"/>
        </authorList>
    </citation>
    <scope>IDENTIFICATION</scope>
    <source>
        <tissue evidence="25">Fruit stalk</tissue>
    </source>
</reference>
<evidence type="ECO:0000256" key="18">
    <source>
        <dbReference type="ARBA" id="ARBA00023170"/>
    </source>
</evidence>
<accession>A0A6P5WPV5</accession>
<dbReference type="GO" id="GO:0005886">
    <property type="term" value="C:plasma membrane"/>
    <property type="evidence" value="ECO:0007669"/>
    <property type="project" value="UniProtKB-SubCell"/>
</dbReference>
<feature type="domain" description="Protein kinase" evidence="23">
    <location>
        <begin position="803"/>
        <end position="1083"/>
    </location>
</feature>
<evidence type="ECO:0000256" key="3">
    <source>
        <dbReference type="ARBA" id="ARBA00008684"/>
    </source>
</evidence>
<keyword evidence="18" id="KW-0675">Receptor</keyword>
<dbReference type="InterPro" id="IPR013210">
    <property type="entry name" value="LRR_N_plant-typ"/>
</dbReference>
<keyword evidence="7" id="KW-0597">Phosphoprotein</keyword>
<evidence type="ECO:0000256" key="4">
    <source>
        <dbReference type="ARBA" id="ARBA00012513"/>
    </source>
</evidence>
<dbReference type="Gene3D" id="1.10.510.10">
    <property type="entry name" value="Transferase(Phosphotransferase) domain 1"/>
    <property type="match status" value="1"/>
</dbReference>
<keyword evidence="5" id="KW-1003">Cell membrane</keyword>
<dbReference type="AlphaFoldDB" id="A0A6P5WPV5"/>
<dbReference type="Pfam" id="PF08263">
    <property type="entry name" value="LRRNT_2"/>
    <property type="match status" value="1"/>
</dbReference>
<keyword evidence="17" id="KW-0472">Membrane</keyword>
<dbReference type="GO" id="GO:0005524">
    <property type="term" value="F:ATP binding"/>
    <property type="evidence" value="ECO:0007669"/>
    <property type="project" value="UniProtKB-UniRule"/>
</dbReference>
<dbReference type="Proteomes" id="UP000515121">
    <property type="component" value="Unplaced"/>
</dbReference>
<sequence length="1089" mass="121651">MTVRNLATDQFALLQFKDHILDPHNVLANNWTDSSSVCNWLGVSCGVRHGRVTSLTLPNMNFTGTIPPCLGNLSFLLYLNLSRNNFYGNLPQELGQLHRLRLFHLSFNRLNGAIPSWLGKLHRVEELRMRNNNFTGTIPQTLVNMSKLEILDLGTNQLSDQIPSFIFKISSLKKIYLQDNSLSGSLPDDLCSHLPELEVLYFFKNELSGYIPSCIGTCSKLQKLALSGNQFNGFIPRNIGNLTQLREVFLGLNNIEGEIPASIFNISSLTIVSLSQNNLSGRLPDDTCYHLPKLEELYLDYNQLSGNIPSNIGKCYNLQYLTLSTNQFTGLIPKSIRNLTMLKAIYLGENRLEGNLPPMTSVQRLEELVLWGNNLSGNIPNFIPNASMLKVLELEDNSFSGILPDSLGNLRHLELLDISFNHLTTKPATHEWSFLSSLANCKNLMVLSVSRNPLNGILPTYIGNLSTSLQQFFAGDCELQGHIPLEVGNLSNMLLLELSNNKISGSIPVTIGGLRNLQLLNLEMNELQGPIPQIICGLKRLFHLGLSYNKLGGPMPTCLGNLTSLRNLILGSNKLSSTIPSTLWSLKDILTIDLSSNYFSSSHPLDVGYLRALMYLNLSRNLLRSDISSTIGGLETLVSLDLSNNKFQGHIPESFGGLISLEFLDLCNNNISGVIPNSLEKLLNLKYFNVSYNRLEGEIPAGGQFRNFSSRSFMQNYALCGPPRLLVPPCKNTVHKNSKMTILHVLSYGLPTIATVIVTILCTIMYRKYQSRSITPPAKEGLLFLKTWRRISHAELLQATDGFDECNLLGSGSFGSVYKGRLLDGMNVAIKVFNLQIEGAFRSFDTECEALRNIVHRNLVKVITCCSNVNFKALVFDFMPNGSLEKWLHSEHCFLDILQRINIMIDVASALEYLHAGQPTPIIHCDLKPSNILLDEDMVAHLGDFGIAKLLKEDDFMRQTMTLATIGYMAPEFGSVGIVSVKCDLYSFGILLMETFTKKKPTDEIFTEAMTMRHWMKRSLSKGMIDIADANLLRRDDKYFIVKANCISSIMELALKCSAELPEDRNNIVDVVAMLKKIKQKFLISIEHV</sequence>
<dbReference type="PROSITE" id="PS00107">
    <property type="entry name" value="PROTEIN_KINASE_ATP"/>
    <property type="match status" value="1"/>
</dbReference>
<dbReference type="SUPFAM" id="SSF52047">
    <property type="entry name" value="RNI-like"/>
    <property type="match status" value="2"/>
</dbReference>
<proteinExistence type="inferred from homology"/>
<keyword evidence="15 22" id="KW-0067">ATP-binding</keyword>
<evidence type="ECO:0000256" key="16">
    <source>
        <dbReference type="ARBA" id="ARBA00022989"/>
    </source>
</evidence>
<dbReference type="SMART" id="SM00220">
    <property type="entry name" value="S_TKc"/>
    <property type="match status" value="1"/>
</dbReference>
<dbReference type="RefSeq" id="XP_022718160.1">
    <property type="nucleotide sequence ID" value="XM_022862425.1"/>
</dbReference>
<dbReference type="PROSITE" id="PS50011">
    <property type="entry name" value="PROTEIN_KINASE_DOM"/>
    <property type="match status" value="1"/>
</dbReference>
<name>A0A6P5WPV5_DURZI</name>
<dbReference type="GO" id="GO:0004674">
    <property type="term" value="F:protein serine/threonine kinase activity"/>
    <property type="evidence" value="ECO:0007669"/>
    <property type="project" value="UniProtKB-KW"/>
</dbReference>
<dbReference type="EC" id="2.7.11.1" evidence="4"/>
<evidence type="ECO:0000256" key="19">
    <source>
        <dbReference type="ARBA" id="ARBA00023180"/>
    </source>
</evidence>
<keyword evidence="8" id="KW-0433">Leucine-rich repeat</keyword>
<evidence type="ECO:0000256" key="13">
    <source>
        <dbReference type="ARBA" id="ARBA00022741"/>
    </source>
</evidence>
<dbReference type="InterPro" id="IPR050647">
    <property type="entry name" value="Plant_LRR-RLKs"/>
</dbReference>
<evidence type="ECO:0000256" key="17">
    <source>
        <dbReference type="ARBA" id="ARBA00023136"/>
    </source>
</evidence>
<dbReference type="InterPro" id="IPR055414">
    <property type="entry name" value="LRR_R13L4/SHOC2-like"/>
</dbReference>
<comment type="subcellular location">
    <subcellularLocation>
        <location evidence="1">Cell membrane</location>
        <topology evidence="1">Single-pass membrane protein</topology>
    </subcellularLocation>
    <subcellularLocation>
        <location evidence="2">Membrane</location>
        <topology evidence="2">Single-pass type I membrane protein</topology>
    </subcellularLocation>
</comment>
<dbReference type="Pfam" id="PF23598">
    <property type="entry name" value="LRR_14"/>
    <property type="match status" value="2"/>
</dbReference>
<evidence type="ECO:0000256" key="22">
    <source>
        <dbReference type="PROSITE-ProRule" id="PRU10141"/>
    </source>
</evidence>
<feature type="binding site" evidence="22">
    <location>
        <position position="831"/>
    </location>
    <ligand>
        <name>ATP</name>
        <dbReference type="ChEBI" id="CHEBI:30616"/>
    </ligand>
</feature>
<dbReference type="InterPro" id="IPR008271">
    <property type="entry name" value="Ser/Thr_kinase_AS"/>
</dbReference>
<evidence type="ECO:0000256" key="10">
    <source>
        <dbReference type="ARBA" id="ARBA00022692"/>
    </source>
</evidence>
<dbReference type="PROSITE" id="PS00108">
    <property type="entry name" value="PROTEIN_KINASE_ST"/>
    <property type="match status" value="1"/>
</dbReference>
<gene>
    <name evidence="25" type="primary">LOC111276676</name>
</gene>
<evidence type="ECO:0000256" key="15">
    <source>
        <dbReference type="ARBA" id="ARBA00022840"/>
    </source>
</evidence>
<evidence type="ECO:0000259" key="23">
    <source>
        <dbReference type="PROSITE" id="PS50011"/>
    </source>
</evidence>
<comment type="similarity">
    <text evidence="3">Belongs to the protein kinase superfamily. Ser/Thr protein kinase family.</text>
</comment>
<evidence type="ECO:0000256" key="12">
    <source>
        <dbReference type="ARBA" id="ARBA00022737"/>
    </source>
</evidence>
<dbReference type="Pfam" id="PF07714">
    <property type="entry name" value="PK_Tyr_Ser-Thr"/>
    <property type="match status" value="1"/>
</dbReference>
<keyword evidence="19" id="KW-0325">Glycoprotein</keyword>
<evidence type="ECO:0000256" key="9">
    <source>
        <dbReference type="ARBA" id="ARBA00022679"/>
    </source>
</evidence>
<keyword evidence="24" id="KW-1185">Reference proteome</keyword>
<keyword evidence="13 22" id="KW-0547">Nucleotide-binding</keyword>
<evidence type="ECO:0000256" key="8">
    <source>
        <dbReference type="ARBA" id="ARBA00022614"/>
    </source>
</evidence>